<comment type="caution">
    <text evidence="1">The sequence shown here is derived from an EMBL/GenBank/DDBJ whole genome shotgun (WGS) entry which is preliminary data.</text>
</comment>
<evidence type="ECO:0000313" key="1">
    <source>
        <dbReference type="EMBL" id="KKD34822.1"/>
    </source>
</evidence>
<dbReference type="OrthoDB" id="516291at2"/>
<reference evidence="1 3" key="1">
    <citation type="submission" date="2015-06" db="EMBL/GenBank/DDBJ databases">
        <title>Draft genome assembly of filamentous brackish cyanobacterium Limnoraphis robusta strain CS-951.</title>
        <authorList>
            <person name="Willis A."/>
            <person name="Parks M."/>
            <person name="Burford M.A."/>
        </authorList>
    </citation>
    <scope>NUCLEOTIDE SEQUENCE [LARGE SCALE GENOMIC DNA]</scope>
    <source>
        <strain evidence="1 3">CS-951</strain>
    </source>
</reference>
<evidence type="ECO:0000313" key="2">
    <source>
        <dbReference type="EMBL" id="KMW70644.1"/>
    </source>
</evidence>
<name>A0A0F5Y860_9CYAN</name>
<dbReference type="AlphaFoldDB" id="A0A0F5Y860"/>
<dbReference type="PATRIC" id="fig|1637645.4.peg.2052"/>
<accession>A0A0F5Y860</accession>
<gene>
    <name evidence="1" type="ORF">WN50_28745</name>
    <name evidence="2" type="ORF">WN50_33730</name>
</gene>
<evidence type="ECO:0000313" key="3">
    <source>
        <dbReference type="Proteomes" id="UP000033607"/>
    </source>
</evidence>
<dbReference type="EMBL" id="LATL02000329">
    <property type="protein sequence ID" value="KKD34822.1"/>
    <property type="molecule type" value="Genomic_DNA"/>
</dbReference>
<protein>
    <submittedName>
        <fullName evidence="1">Uncharacterized protein</fullName>
    </submittedName>
</protein>
<dbReference type="Proteomes" id="UP000033607">
    <property type="component" value="Unassembled WGS sequence"/>
</dbReference>
<dbReference type="EMBL" id="LATL02000099">
    <property type="protein sequence ID" value="KMW70644.1"/>
    <property type="molecule type" value="Genomic_DNA"/>
</dbReference>
<sequence>MNQLFPLAPRYRLDDETPWLKGIDPSRHYWININGDQQLTVIIPGLMVSSASEFKQAILYWRSLQPGDQMTIERAAGSCILYCISENCYAIEDQNAPIKVWHLFDQETIESLLMTSHPDWKCSAKDLELGRELLTRSLQLPSKA</sequence>
<proteinExistence type="predicted"/>
<organism evidence="1 3">
    <name type="scientific">Limnoraphis robusta CS-951</name>
    <dbReference type="NCBI Taxonomy" id="1637645"/>
    <lineage>
        <taxon>Bacteria</taxon>
        <taxon>Bacillati</taxon>
        <taxon>Cyanobacteriota</taxon>
        <taxon>Cyanophyceae</taxon>
        <taxon>Oscillatoriophycideae</taxon>
        <taxon>Oscillatoriales</taxon>
        <taxon>Sirenicapillariaceae</taxon>
        <taxon>Limnoraphis</taxon>
    </lineage>
</organism>
<dbReference type="RefSeq" id="WP_046282047.1">
    <property type="nucleotide sequence ID" value="NZ_LATL02000099.1"/>
</dbReference>